<evidence type="ECO:0000313" key="5">
    <source>
        <dbReference type="EMBL" id="PYI57551.1"/>
    </source>
</evidence>
<keyword evidence="1" id="KW-0805">Transcription regulation</keyword>
<accession>A0A2V5KD27</accession>
<keyword evidence="3" id="KW-0804">Transcription</keyword>
<comment type="caution">
    <text evidence="5">The sequence shown here is derived from an EMBL/GenBank/DDBJ whole genome shotgun (WGS) entry which is preliminary data.</text>
</comment>
<dbReference type="EMBL" id="QJVJ01000001">
    <property type="protein sequence ID" value="PYI57551.1"/>
    <property type="molecule type" value="Genomic_DNA"/>
</dbReference>
<dbReference type="GO" id="GO:0043565">
    <property type="term" value="F:sequence-specific DNA binding"/>
    <property type="evidence" value="ECO:0007669"/>
    <property type="project" value="InterPro"/>
</dbReference>
<dbReference type="SUPFAM" id="SSF46689">
    <property type="entry name" value="Homeodomain-like"/>
    <property type="match status" value="2"/>
</dbReference>
<evidence type="ECO:0000256" key="2">
    <source>
        <dbReference type="ARBA" id="ARBA00023125"/>
    </source>
</evidence>
<evidence type="ECO:0000256" key="1">
    <source>
        <dbReference type="ARBA" id="ARBA00023015"/>
    </source>
</evidence>
<dbReference type="Pfam" id="PF12833">
    <property type="entry name" value="HTH_18"/>
    <property type="match status" value="1"/>
</dbReference>
<evidence type="ECO:0000256" key="3">
    <source>
        <dbReference type="ARBA" id="ARBA00023163"/>
    </source>
</evidence>
<dbReference type="AlphaFoldDB" id="A0A2V5KD27"/>
<dbReference type="PROSITE" id="PS00041">
    <property type="entry name" value="HTH_ARAC_FAMILY_1"/>
    <property type="match status" value="1"/>
</dbReference>
<dbReference type="SMART" id="SM00342">
    <property type="entry name" value="HTH_ARAC"/>
    <property type="match status" value="1"/>
</dbReference>
<sequence>MVFDKSLLYIPADRLDIRRALAALDGTNAIDRAFGPDHQVWPELNDAMNKAYDEWMQAGPAYEFGILSCLFRMMTLLLRLYGQEPPNGVPDADDSRRLKPAIDYMEKHFARKVYIEAVSRSVNMSPYHFSRLFKRTFGLPPVRYLTRIRVEQAKRLLIRRDMPITEVAERCGFCNLNYFDKVFKEQCGFTPLEYRKRFVPGREEARRPTI</sequence>
<dbReference type="Gene3D" id="1.10.10.60">
    <property type="entry name" value="Homeodomain-like"/>
    <property type="match status" value="2"/>
</dbReference>
<feature type="domain" description="HTH araC/xylS-type" evidence="4">
    <location>
        <begin position="99"/>
        <end position="197"/>
    </location>
</feature>
<dbReference type="Proteomes" id="UP000247476">
    <property type="component" value="Unassembled WGS sequence"/>
</dbReference>
<dbReference type="PANTHER" id="PTHR43280">
    <property type="entry name" value="ARAC-FAMILY TRANSCRIPTIONAL REGULATOR"/>
    <property type="match status" value="1"/>
</dbReference>
<dbReference type="InterPro" id="IPR009057">
    <property type="entry name" value="Homeodomain-like_sf"/>
</dbReference>
<gene>
    <name evidence="5" type="ORF">DLM86_00225</name>
</gene>
<name>A0A2V5KD27_9BACL</name>
<dbReference type="InterPro" id="IPR018062">
    <property type="entry name" value="HTH_AraC-typ_CS"/>
</dbReference>
<proteinExistence type="predicted"/>
<dbReference type="PANTHER" id="PTHR43280:SF2">
    <property type="entry name" value="HTH-TYPE TRANSCRIPTIONAL REGULATOR EXSA"/>
    <property type="match status" value="1"/>
</dbReference>
<dbReference type="PROSITE" id="PS01124">
    <property type="entry name" value="HTH_ARAC_FAMILY_2"/>
    <property type="match status" value="1"/>
</dbReference>
<dbReference type="InterPro" id="IPR018060">
    <property type="entry name" value="HTH_AraC"/>
</dbReference>
<keyword evidence="6" id="KW-1185">Reference proteome</keyword>
<protein>
    <recommendedName>
        <fullName evidence="4">HTH araC/xylS-type domain-containing protein</fullName>
    </recommendedName>
</protein>
<dbReference type="GO" id="GO:0003700">
    <property type="term" value="F:DNA-binding transcription factor activity"/>
    <property type="evidence" value="ECO:0007669"/>
    <property type="project" value="InterPro"/>
</dbReference>
<dbReference type="PRINTS" id="PR00032">
    <property type="entry name" value="HTHARAC"/>
</dbReference>
<keyword evidence="2" id="KW-0238">DNA-binding</keyword>
<evidence type="ECO:0000259" key="4">
    <source>
        <dbReference type="PROSITE" id="PS01124"/>
    </source>
</evidence>
<evidence type="ECO:0000313" key="6">
    <source>
        <dbReference type="Proteomes" id="UP000247476"/>
    </source>
</evidence>
<reference evidence="5 6" key="1">
    <citation type="submission" date="2018-05" db="EMBL/GenBank/DDBJ databases">
        <title>Paenibacillus flagellatus sp. nov., isolated from selenium mineral soil.</title>
        <authorList>
            <person name="Dai X."/>
        </authorList>
    </citation>
    <scope>NUCLEOTIDE SEQUENCE [LARGE SCALE GENOMIC DNA]</scope>
    <source>
        <strain evidence="5 6">DXL2</strain>
    </source>
</reference>
<dbReference type="InterPro" id="IPR020449">
    <property type="entry name" value="Tscrpt_reg_AraC-type_HTH"/>
</dbReference>
<organism evidence="5 6">
    <name type="scientific">Paenibacillus flagellatus</name>
    <dbReference type="NCBI Taxonomy" id="2211139"/>
    <lineage>
        <taxon>Bacteria</taxon>
        <taxon>Bacillati</taxon>
        <taxon>Bacillota</taxon>
        <taxon>Bacilli</taxon>
        <taxon>Bacillales</taxon>
        <taxon>Paenibacillaceae</taxon>
        <taxon>Paenibacillus</taxon>
    </lineage>
</organism>